<reference evidence="1" key="1">
    <citation type="journal article" date="2023" name="G3 (Bethesda)">
        <title>A reference genome for the long-term kleptoplast-retaining sea slug Elysia crispata morphotype clarki.</title>
        <authorList>
            <person name="Eastman K.E."/>
            <person name="Pendleton A.L."/>
            <person name="Shaikh M.A."/>
            <person name="Suttiyut T."/>
            <person name="Ogas R."/>
            <person name="Tomko P."/>
            <person name="Gavelis G."/>
            <person name="Widhalm J.R."/>
            <person name="Wisecaver J.H."/>
        </authorList>
    </citation>
    <scope>NUCLEOTIDE SEQUENCE</scope>
    <source>
        <strain evidence="1">ECLA1</strain>
    </source>
</reference>
<name>A0AAE1DF81_9GAST</name>
<keyword evidence="2" id="KW-1185">Reference proteome</keyword>
<proteinExistence type="predicted"/>
<comment type="caution">
    <text evidence="1">The sequence shown here is derived from an EMBL/GenBank/DDBJ whole genome shotgun (WGS) entry which is preliminary data.</text>
</comment>
<dbReference type="EMBL" id="JAWDGP010004062">
    <property type="protein sequence ID" value="KAK3768302.1"/>
    <property type="molecule type" value="Genomic_DNA"/>
</dbReference>
<protein>
    <submittedName>
        <fullName evidence="1">Uncharacterized protein</fullName>
    </submittedName>
</protein>
<accession>A0AAE1DF81</accession>
<dbReference type="AlphaFoldDB" id="A0AAE1DF81"/>
<evidence type="ECO:0000313" key="2">
    <source>
        <dbReference type="Proteomes" id="UP001283361"/>
    </source>
</evidence>
<gene>
    <name evidence="1" type="ORF">RRG08_031094</name>
</gene>
<sequence length="87" mass="9694">MPDLRGAGLSVADDLRSFLLSCVALQLFRTSTRHCCSELARISAKLRKGLRVRGYFVECPGMAERITKKWIFGREATVRKAGYASVT</sequence>
<evidence type="ECO:0000313" key="1">
    <source>
        <dbReference type="EMBL" id="KAK3768302.1"/>
    </source>
</evidence>
<dbReference type="Proteomes" id="UP001283361">
    <property type="component" value="Unassembled WGS sequence"/>
</dbReference>
<organism evidence="1 2">
    <name type="scientific">Elysia crispata</name>
    <name type="common">lettuce slug</name>
    <dbReference type="NCBI Taxonomy" id="231223"/>
    <lineage>
        <taxon>Eukaryota</taxon>
        <taxon>Metazoa</taxon>
        <taxon>Spiralia</taxon>
        <taxon>Lophotrochozoa</taxon>
        <taxon>Mollusca</taxon>
        <taxon>Gastropoda</taxon>
        <taxon>Heterobranchia</taxon>
        <taxon>Euthyneura</taxon>
        <taxon>Panpulmonata</taxon>
        <taxon>Sacoglossa</taxon>
        <taxon>Placobranchoidea</taxon>
        <taxon>Plakobranchidae</taxon>
        <taxon>Elysia</taxon>
    </lineage>
</organism>